<dbReference type="Proteomes" id="UP000887580">
    <property type="component" value="Unplaced"/>
</dbReference>
<sequence>MQVPASGQWNQPPQPGMPGNPNNVPSTATHNSWNQNPQPPISSAWNQVPQSAAQPTWSQSPQHPTSAPQTQISQPSMQGQQNHFSQPVMSAPQSQSPVSSASGNLNSGLPHGMPQHQNQAPQPQMSAHPNQPPNSNFPGNIKPASTSGMPSQQNQAFPPGPPNLNPTQPAQSGMPAPWNQAPQSGFPNAPGGGMNSNSPPGMPNTMNQAPGAGMQPGSGSLPGMSAPWNQVPQSGMPGAPSMQPPGMQSPGMPNSWNQAPQSGMPGMPGVPNGMNSGMQPPGMQPPGMQPLGMQPPGMQAPWGQAQQPGMPPGPGAPPGMPGNWNQAPPPQRLDPNALPSAIQVIEDDRQTRTGVFPTGFPTAEHPPLVSTEFVANDYGNSNPKFMRSSFYSVPATQEFTKQSQIPFCISTTPFAKLVSGEIEPPVVDLGELGPVRCQRCKAYICPFMEFIDGGRKFRCPFCHTSSQVEEMYFAHLDHTGRRTDIQHRQELYLGSYEFVATKLYCKNSVPPKQPAFIFFLDVSYNAIRSGLVDIFCKQLPYLLKNLPKDYNQERSTMRIGFATYDQTLHFYNLSNPHRAEMLIANDVADVFVPFVEGFLVNFFDAEEAIKLCLEQVRTCFADTRITETVLGPVIQAGMDALRSADCAGKIFVFHTSIPTFEAPGSLKNREDRKVLGSDKEKVQLLPATEFYTKLGEECIKIGCAVDIFLFPNSYLDLASIAPVSNISGGSIYKYQYFDAQRDGQRFLDDLQHNISRAIAFDVMMRVRTSTGIRPTGFYGHFFMQNTTDIEFGAIDADKNVVVECKYDDKLDEKVPAVFQSAVLFTSCGGQRRLRIHNISLQVTNDYNAIYRFADQDTIVTYLLKHAAKLIREKSPKEMKDELFQRGAQILATYREKCSQQSPHTQLVLPECLKLLPLYLSCIVRSDALNGGSEINVDDRVWHLQLLPSLRTDICMRYLYPQILPITNLEIAENTSQLIMPTPIRASYDYMNSNEVYFIENGIQGFIWIGASAPAQFLSDVFNAQSLPHLDTENQELPERDNNRNRAVRKLIDSVNASRPMSLKLFIIKQQDSLESWMKKFLVEDKYATNTVSYVDFLCQLHRQIRTLLS</sequence>
<accession>A0AC35EVA9</accession>
<reference evidence="2" key="1">
    <citation type="submission" date="2022-11" db="UniProtKB">
        <authorList>
            <consortium name="WormBaseParasite"/>
        </authorList>
    </citation>
    <scope>IDENTIFICATION</scope>
</reference>
<evidence type="ECO:0000313" key="2">
    <source>
        <dbReference type="WBParaSite" id="PS1159_v2.g11088.t1"/>
    </source>
</evidence>
<organism evidence="1 2">
    <name type="scientific">Panagrolaimus sp. PS1159</name>
    <dbReference type="NCBI Taxonomy" id="55785"/>
    <lineage>
        <taxon>Eukaryota</taxon>
        <taxon>Metazoa</taxon>
        <taxon>Ecdysozoa</taxon>
        <taxon>Nematoda</taxon>
        <taxon>Chromadorea</taxon>
        <taxon>Rhabditida</taxon>
        <taxon>Tylenchina</taxon>
        <taxon>Panagrolaimomorpha</taxon>
        <taxon>Panagrolaimoidea</taxon>
        <taxon>Panagrolaimidae</taxon>
        <taxon>Panagrolaimus</taxon>
    </lineage>
</organism>
<dbReference type="WBParaSite" id="PS1159_v2.g11088.t1">
    <property type="protein sequence ID" value="PS1159_v2.g11088.t1"/>
    <property type="gene ID" value="PS1159_v2.g11088"/>
</dbReference>
<name>A0AC35EVA9_9BILA</name>
<evidence type="ECO:0000313" key="1">
    <source>
        <dbReference type="Proteomes" id="UP000887580"/>
    </source>
</evidence>
<proteinExistence type="predicted"/>
<protein>
    <submittedName>
        <fullName evidence="2">Protein transport protein Sec24C</fullName>
    </submittedName>
</protein>